<gene>
    <name evidence="10" type="ORF">PV06_08271</name>
</gene>
<protein>
    <recommendedName>
        <fullName evidence="8">Ubiquitin carboxyl-terminal hydrolase</fullName>
        <ecNumber evidence="8">3.4.19.12</ecNumber>
    </recommendedName>
</protein>
<dbReference type="GO" id="GO:0006511">
    <property type="term" value="P:ubiquitin-dependent protein catabolic process"/>
    <property type="evidence" value="ECO:0007669"/>
    <property type="project" value="UniProtKB-UniRule"/>
</dbReference>
<evidence type="ECO:0000259" key="9">
    <source>
        <dbReference type="PROSITE" id="PS52048"/>
    </source>
</evidence>
<name>A0A0D2DB40_9EURO</name>
<dbReference type="AlphaFoldDB" id="A0A0D2DB40"/>
<organism evidence="10 11">
    <name type="scientific">Exophiala oligosperma</name>
    <dbReference type="NCBI Taxonomy" id="215243"/>
    <lineage>
        <taxon>Eukaryota</taxon>
        <taxon>Fungi</taxon>
        <taxon>Dikarya</taxon>
        <taxon>Ascomycota</taxon>
        <taxon>Pezizomycotina</taxon>
        <taxon>Eurotiomycetes</taxon>
        <taxon>Chaetothyriomycetidae</taxon>
        <taxon>Chaetothyriales</taxon>
        <taxon>Herpotrichiellaceae</taxon>
        <taxon>Exophiala</taxon>
    </lineage>
</organism>
<dbReference type="OrthoDB" id="427186at2759"/>
<keyword evidence="3 8" id="KW-0645">Protease</keyword>
<dbReference type="SUPFAM" id="SSF54001">
    <property type="entry name" value="Cysteine proteinases"/>
    <property type="match status" value="1"/>
</dbReference>
<dbReference type="HOGENOM" id="CLU_054406_4_0_1"/>
<evidence type="ECO:0000256" key="5">
    <source>
        <dbReference type="ARBA" id="ARBA00022801"/>
    </source>
</evidence>
<proteinExistence type="inferred from homology"/>
<dbReference type="STRING" id="215243.A0A0D2DB40"/>
<dbReference type="InterPro" id="IPR001578">
    <property type="entry name" value="Peptidase_C12_UCH"/>
</dbReference>
<dbReference type="Pfam" id="PF01088">
    <property type="entry name" value="Peptidase_C12"/>
    <property type="match status" value="1"/>
</dbReference>
<dbReference type="GeneID" id="27360345"/>
<evidence type="ECO:0000256" key="4">
    <source>
        <dbReference type="ARBA" id="ARBA00022786"/>
    </source>
</evidence>
<dbReference type="EMBL" id="KN847339">
    <property type="protein sequence ID" value="KIW39680.1"/>
    <property type="molecule type" value="Genomic_DNA"/>
</dbReference>
<evidence type="ECO:0000256" key="8">
    <source>
        <dbReference type="RuleBase" id="RU361215"/>
    </source>
</evidence>
<dbReference type="PANTHER" id="PTHR10589">
    <property type="entry name" value="UBIQUITIN CARBOXYL-TERMINAL HYDROLASE"/>
    <property type="match status" value="1"/>
</dbReference>
<dbReference type="GO" id="GO:0004843">
    <property type="term" value="F:cysteine-type deubiquitinase activity"/>
    <property type="evidence" value="ECO:0007669"/>
    <property type="project" value="UniProtKB-EC"/>
</dbReference>
<dbReference type="PANTHER" id="PTHR10589:SF17">
    <property type="entry name" value="UBIQUITIN CARBOXYL-TERMINAL HYDROLASE"/>
    <property type="match status" value="1"/>
</dbReference>
<dbReference type="EC" id="3.4.19.12" evidence="8"/>
<dbReference type="Proteomes" id="UP000053342">
    <property type="component" value="Unassembled WGS sequence"/>
</dbReference>
<sequence length="185" mass="20521">MQYRKHYIPLDSNPQLFTQLARELGLSNALAFHDVLSIKDPELLALVPRPALALILVFPTSPTYEALIAEGDRGGPRSQDVMWYKQTINNACGLYGILHAISNGDSRDFVGKNDFPQKRHEPPMECSNVVSLCVAVRSTEVEQLNVAYEAVALQGNSEVPANPEDEIDFHYVCFVKSNKTITSTS</sequence>
<evidence type="ECO:0000256" key="2">
    <source>
        <dbReference type="ARBA" id="ARBA00009326"/>
    </source>
</evidence>
<dbReference type="PROSITE" id="PS52048">
    <property type="entry name" value="UCH_DOMAIN"/>
    <property type="match status" value="1"/>
</dbReference>
<dbReference type="InterPro" id="IPR038765">
    <property type="entry name" value="Papain-like_cys_pep_sf"/>
</dbReference>
<keyword evidence="6 8" id="KW-0788">Thiol protease</keyword>
<comment type="caution">
    <text evidence="7">Lacks conserved residue(s) required for the propagation of feature annotation.</text>
</comment>
<keyword evidence="11" id="KW-1185">Reference proteome</keyword>
<dbReference type="InterPro" id="IPR036959">
    <property type="entry name" value="Peptidase_C12_UCH_sf"/>
</dbReference>
<evidence type="ECO:0000313" key="11">
    <source>
        <dbReference type="Proteomes" id="UP000053342"/>
    </source>
</evidence>
<dbReference type="Gene3D" id="3.40.532.10">
    <property type="entry name" value="Peptidase C12, ubiquitin carboxyl-terminal hydrolase"/>
    <property type="match status" value="1"/>
</dbReference>
<evidence type="ECO:0000256" key="3">
    <source>
        <dbReference type="ARBA" id="ARBA00022670"/>
    </source>
</evidence>
<accession>A0A0D2DB40</accession>
<dbReference type="GO" id="GO:0016579">
    <property type="term" value="P:protein deubiquitination"/>
    <property type="evidence" value="ECO:0007669"/>
    <property type="project" value="TreeGrafter"/>
</dbReference>
<dbReference type="PRINTS" id="PR00707">
    <property type="entry name" value="UBCTHYDRLASE"/>
</dbReference>
<comment type="similarity">
    <text evidence="2 7 8">Belongs to the peptidase C12 family.</text>
</comment>
<keyword evidence="5 8" id="KW-0378">Hydrolase</keyword>
<dbReference type="VEuPathDB" id="FungiDB:PV06_08271"/>
<comment type="catalytic activity">
    <reaction evidence="1 8">
        <text>Thiol-dependent hydrolysis of ester, thioester, amide, peptide and isopeptide bonds formed by the C-terminal Gly of ubiquitin (a 76-residue protein attached to proteins as an intracellular targeting signal).</text>
        <dbReference type="EC" id="3.4.19.12"/>
    </reaction>
</comment>
<keyword evidence="4 8" id="KW-0833">Ubl conjugation pathway</keyword>
<dbReference type="RefSeq" id="XP_016259896.1">
    <property type="nucleotide sequence ID" value="XM_016409588.1"/>
</dbReference>
<evidence type="ECO:0000256" key="7">
    <source>
        <dbReference type="PROSITE-ProRule" id="PRU01393"/>
    </source>
</evidence>
<dbReference type="PROSITE" id="PS00140">
    <property type="entry name" value="UCH_1"/>
    <property type="match status" value="1"/>
</dbReference>
<evidence type="ECO:0000313" key="10">
    <source>
        <dbReference type="EMBL" id="KIW39680.1"/>
    </source>
</evidence>
<reference evidence="10 11" key="1">
    <citation type="submission" date="2015-01" db="EMBL/GenBank/DDBJ databases">
        <title>The Genome Sequence of Exophiala oligosperma CBS72588.</title>
        <authorList>
            <consortium name="The Broad Institute Genomics Platform"/>
            <person name="Cuomo C."/>
            <person name="de Hoog S."/>
            <person name="Gorbushina A."/>
            <person name="Stielow B."/>
            <person name="Teixiera M."/>
            <person name="Abouelleil A."/>
            <person name="Chapman S.B."/>
            <person name="Priest M."/>
            <person name="Young S.K."/>
            <person name="Wortman J."/>
            <person name="Nusbaum C."/>
            <person name="Birren B."/>
        </authorList>
    </citation>
    <scope>NUCLEOTIDE SEQUENCE [LARGE SCALE GENOMIC DNA]</scope>
    <source>
        <strain evidence="10 11">CBS 72588</strain>
    </source>
</reference>
<dbReference type="GO" id="GO:0005737">
    <property type="term" value="C:cytoplasm"/>
    <property type="evidence" value="ECO:0007669"/>
    <property type="project" value="TreeGrafter"/>
</dbReference>
<evidence type="ECO:0000256" key="1">
    <source>
        <dbReference type="ARBA" id="ARBA00000707"/>
    </source>
</evidence>
<feature type="domain" description="UCH catalytic" evidence="9">
    <location>
        <begin position="6"/>
        <end position="185"/>
    </location>
</feature>
<evidence type="ECO:0000256" key="6">
    <source>
        <dbReference type="ARBA" id="ARBA00022807"/>
    </source>
</evidence>
<dbReference type="InterPro" id="IPR057254">
    <property type="entry name" value="UCH_AS"/>
</dbReference>